<dbReference type="AlphaFoldDB" id="A0AAD4JEX9"/>
<feature type="domain" description="Glycosyltransferase N-terminal" evidence="6">
    <location>
        <begin position="7"/>
        <end position="232"/>
    </location>
</feature>
<dbReference type="SUPFAM" id="SSF53756">
    <property type="entry name" value="UDP-Glycosyltransferase/glycogen phosphorylase"/>
    <property type="match status" value="1"/>
</dbReference>
<protein>
    <recommendedName>
        <fullName evidence="5">Glycosyltransferase</fullName>
        <ecNumber evidence="5">2.4.1.-</ecNumber>
    </recommendedName>
</protein>
<gene>
    <name evidence="7" type="ORF">C2S53_010933</name>
</gene>
<dbReference type="FunFam" id="3.40.50.2000:FF:000060">
    <property type="entry name" value="Glycosyltransferase"/>
    <property type="match status" value="1"/>
</dbReference>
<dbReference type="PANTHER" id="PTHR48044:SF48">
    <property type="entry name" value="GLYCOSYLTRANSFERASE"/>
    <property type="match status" value="1"/>
</dbReference>
<name>A0AAD4JEX9_PERFH</name>
<dbReference type="GO" id="GO:0016138">
    <property type="term" value="P:glycoside biosynthetic process"/>
    <property type="evidence" value="ECO:0007669"/>
    <property type="project" value="UniProtKB-ARBA"/>
</dbReference>
<dbReference type="EMBL" id="SDAM02000068">
    <property type="protein sequence ID" value="KAH6832589.1"/>
    <property type="molecule type" value="Genomic_DNA"/>
</dbReference>
<keyword evidence="2 4" id="KW-0328">Glycosyltransferase</keyword>
<dbReference type="CDD" id="cd03784">
    <property type="entry name" value="GT1_Gtf-like"/>
    <property type="match status" value="1"/>
</dbReference>
<dbReference type="PANTHER" id="PTHR48044">
    <property type="entry name" value="GLYCOSYLTRANSFERASE"/>
    <property type="match status" value="1"/>
</dbReference>
<evidence type="ECO:0000256" key="1">
    <source>
        <dbReference type="ARBA" id="ARBA00009995"/>
    </source>
</evidence>
<comment type="caution">
    <text evidence="7">The sequence shown here is derived from an EMBL/GenBank/DDBJ whole genome shotgun (WGS) entry which is preliminary data.</text>
</comment>
<evidence type="ECO:0000256" key="2">
    <source>
        <dbReference type="ARBA" id="ARBA00022676"/>
    </source>
</evidence>
<dbReference type="PROSITE" id="PS00375">
    <property type="entry name" value="UDPGT"/>
    <property type="match status" value="1"/>
</dbReference>
<evidence type="ECO:0000313" key="7">
    <source>
        <dbReference type="EMBL" id="KAH6832589.1"/>
    </source>
</evidence>
<evidence type="ECO:0000259" key="6">
    <source>
        <dbReference type="Pfam" id="PF26168"/>
    </source>
</evidence>
<dbReference type="EC" id="2.4.1.-" evidence="5"/>
<dbReference type="Pfam" id="PF26168">
    <property type="entry name" value="Glyco_transf_N"/>
    <property type="match status" value="1"/>
</dbReference>
<proteinExistence type="inferred from homology"/>
<keyword evidence="3 4" id="KW-0808">Transferase</keyword>
<dbReference type="InterPro" id="IPR035595">
    <property type="entry name" value="UDP_glycos_trans_CS"/>
</dbReference>
<comment type="similarity">
    <text evidence="1 4">Belongs to the UDP-glycosyltransferase family.</text>
</comment>
<evidence type="ECO:0000256" key="4">
    <source>
        <dbReference type="RuleBase" id="RU003718"/>
    </source>
</evidence>
<dbReference type="Pfam" id="PF00201">
    <property type="entry name" value="UDPGT"/>
    <property type="match status" value="1"/>
</dbReference>
<reference evidence="7 8" key="1">
    <citation type="journal article" date="2021" name="Nat. Commun.">
        <title>Incipient diploidization of the medicinal plant Perilla within 10,000 years.</title>
        <authorList>
            <person name="Zhang Y."/>
            <person name="Shen Q."/>
            <person name="Leng L."/>
            <person name="Zhang D."/>
            <person name="Chen S."/>
            <person name="Shi Y."/>
            <person name="Ning Z."/>
            <person name="Chen S."/>
        </authorList>
    </citation>
    <scope>NUCLEOTIDE SEQUENCE [LARGE SCALE GENOMIC DNA]</scope>
    <source>
        <strain evidence="8">cv. PC099</strain>
    </source>
</reference>
<sequence length="459" mass="51137">MEEAKNEVVVIMVPLPCQSHLNQMLQLSGLIASYAIPVHFVGSATHNRQAKLRSHGLKPNAMAQIQFHDIPTPPIAAPDPDPYAADKTPMHLAPATTAYVGMRGAIGLLAQELSQMATRIVVVYDRMGAEAVRDAVSIPNAESYAFNCLSAFNLFLILWEVMGKPFELDNEAIKELPSVREFMSEGALYFSASANIEEREGDIHNTVRFIDDAYMGLMSRDEISGGKKQWAIKSSGLPIFTTMKESSRSHECLNWLDKQAPNSVIYVSFGTTTTMTDEEAREIAMGLEQSRQKFVWVVRDADRADIFAGESRRIELPEGFEERVREDGIVVRDWAPQPEILAHQSVGGFMSHCGWNSCLESLTMGVPMAAWPMHSDQPINAIFMAEILRVGVEVREWGRRLEMVEAVTVKKAVERLMASEEGDEMRRRAAEVGAAMKISMEEGGESCTEIERFIAHITR</sequence>
<dbReference type="Gene3D" id="3.40.50.2000">
    <property type="entry name" value="Glycogen Phosphorylase B"/>
    <property type="match status" value="2"/>
</dbReference>
<evidence type="ECO:0000313" key="8">
    <source>
        <dbReference type="Proteomes" id="UP001190926"/>
    </source>
</evidence>
<accession>A0AAD4JEX9</accession>
<dbReference type="Proteomes" id="UP001190926">
    <property type="component" value="Unassembled WGS sequence"/>
</dbReference>
<keyword evidence="8" id="KW-1185">Reference proteome</keyword>
<evidence type="ECO:0000256" key="3">
    <source>
        <dbReference type="ARBA" id="ARBA00022679"/>
    </source>
</evidence>
<dbReference type="GO" id="GO:0008194">
    <property type="term" value="F:UDP-glycosyltransferase activity"/>
    <property type="evidence" value="ECO:0007669"/>
    <property type="project" value="InterPro"/>
</dbReference>
<organism evidence="7 8">
    <name type="scientific">Perilla frutescens var. hirtella</name>
    <name type="common">Perilla citriodora</name>
    <name type="synonym">Perilla setoyensis</name>
    <dbReference type="NCBI Taxonomy" id="608512"/>
    <lineage>
        <taxon>Eukaryota</taxon>
        <taxon>Viridiplantae</taxon>
        <taxon>Streptophyta</taxon>
        <taxon>Embryophyta</taxon>
        <taxon>Tracheophyta</taxon>
        <taxon>Spermatophyta</taxon>
        <taxon>Magnoliopsida</taxon>
        <taxon>eudicotyledons</taxon>
        <taxon>Gunneridae</taxon>
        <taxon>Pentapetalae</taxon>
        <taxon>asterids</taxon>
        <taxon>lamiids</taxon>
        <taxon>Lamiales</taxon>
        <taxon>Lamiaceae</taxon>
        <taxon>Nepetoideae</taxon>
        <taxon>Elsholtzieae</taxon>
        <taxon>Perilla</taxon>
    </lineage>
</organism>
<dbReference type="InterPro" id="IPR058980">
    <property type="entry name" value="Glyco_transf_N"/>
</dbReference>
<dbReference type="InterPro" id="IPR002213">
    <property type="entry name" value="UDP_glucos_trans"/>
</dbReference>
<evidence type="ECO:0000256" key="5">
    <source>
        <dbReference type="RuleBase" id="RU362057"/>
    </source>
</evidence>